<dbReference type="GO" id="GO:0003677">
    <property type="term" value="F:DNA binding"/>
    <property type="evidence" value="ECO:0007669"/>
    <property type="project" value="UniProtKB-KW"/>
</dbReference>
<dbReference type="GO" id="GO:0000428">
    <property type="term" value="C:DNA-directed RNA polymerase complex"/>
    <property type="evidence" value="ECO:0007669"/>
    <property type="project" value="UniProtKB-KW"/>
</dbReference>
<feature type="compositionally biased region" description="Basic and acidic residues" evidence="5">
    <location>
        <begin position="545"/>
        <end position="556"/>
    </location>
</feature>
<feature type="compositionally biased region" description="Low complexity" evidence="5">
    <location>
        <begin position="506"/>
        <end position="530"/>
    </location>
</feature>
<evidence type="ECO:0000256" key="3">
    <source>
        <dbReference type="ARBA" id="ARBA00023125"/>
    </source>
</evidence>
<keyword evidence="1" id="KW-0805">Transcription regulation</keyword>
<dbReference type="GO" id="GO:0006352">
    <property type="term" value="P:DNA-templated transcription initiation"/>
    <property type="evidence" value="ECO:0007669"/>
    <property type="project" value="InterPro"/>
</dbReference>
<organism evidence="7 8">
    <name type="scientific">Actinocorallia herbida</name>
    <dbReference type="NCBI Taxonomy" id="58109"/>
    <lineage>
        <taxon>Bacteria</taxon>
        <taxon>Bacillati</taxon>
        <taxon>Actinomycetota</taxon>
        <taxon>Actinomycetes</taxon>
        <taxon>Streptosporangiales</taxon>
        <taxon>Thermomonosporaceae</taxon>
        <taxon>Actinocorallia</taxon>
    </lineage>
</organism>
<dbReference type="PANTHER" id="PTHR43133:SF8">
    <property type="entry name" value="RNA POLYMERASE SIGMA FACTOR HI_1459-RELATED"/>
    <property type="match status" value="1"/>
</dbReference>
<feature type="region of interest" description="Disordered" evidence="5">
    <location>
        <begin position="318"/>
        <end position="394"/>
    </location>
</feature>
<dbReference type="Gene3D" id="1.10.1740.10">
    <property type="match status" value="1"/>
</dbReference>
<dbReference type="GO" id="GO:0016987">
    <property type="term" value="F:sigma factor activity"/>
    <property type="evidence" value="ECO:0007669"/>
    <property type="project" value="UniProtKB-KW"/>
</dbReference>
<keyword evidence="2" id="KW-0731">Sigma factor</keyword>
<dbReference type="InterPro" id="IPR013325">
    <property type="entry name" value="RNA_pol_sigma_r2"/>
</dbReference>
<dbReference type="RefSeq" id="WP_123669345.1">
    <property type="nucleotide sequence ID" value="NZ_RJKE01000001.1"/>
</dbReference>
<keyword evidence="4" id="KW-0804">Transcription</keyword>
<dbReference type="AlphaFoldDB" id="A0A3N1DA35"/>
<evidence type="ECO:0000313" key="7">
    <source>
        <dbReference type="EMBL" id="ROO90387.1"/>
    </source>
</evidence>
<accession>A0A3N1DA35</accession>
<dbReference type="EMBL" id="RJKE01000001">
    <property type="protein sequence ID" value="ROO90387.1"/>
    <property type="molecule type" value="Genomic_DNA"/>
</dbReference>
<keyword evidence="7" id="KW-0240">DNA-directed RNA polymerase</keyword>
<dbReference type="SUPFAM" id="SSF88946">
    <property type="entry name" value="Sigma2 domain of RNA polymerase sigma factors"/>
    <property type="match status" value="1"/>
</dbReference>
<proteinExistence type="predicted"/>
<feature type="compositionally biased region" description="Low complexity" evidence="5">
    <location>
        <begin position="325"/>
        <end position="334"/>
    </location>
</feature>
<evidence type="ECO:0000256" key="2">
    <source>
        <dbReference type="ARBA" id="ARBA00023082"/>
    </source>
</evidence>
<evidence type="ECO:0000259" key="6">
    <source>
        <dbReference type="Pfam" id="PF13490"/>
    </source>
</evidence>
<comment type="caution">
    <text evidence="7">The sequence shown here is derived from an EMBL/GenBank/DDBJ whole genome shotgun (WGS) entry which is preliminary data.</text>
</comment>
<feature type="region of interest" description="Disordered" evidence="5">
    <location>
        <begin position="82"/>
        <end position="102"/>
    </location>
</feature>
<feature type="compositionally biased region" description="Pro residues" evidence="5">
    <location>
        <begin position="490"/>
        <end position="504"/>
    </location>
</feature>
<keyword evidence="8" id="KW-1185">Reference proteome</keyword>
<feature type="compositionally biased region" description="Polar residues" evidence="5">
    <location>
        <begin position="562"/>
        <end position="572"/>
    </location>
</feature>
<gene>
    <name evidence="7" type="ORF">EDD29_8111</name>
</gene>
<dbReference type="InterPro" id="IPR027383">
    <property type="entry name" value="Znf_put"/>
</dbReference>
<reference evidence="7 8" key="1">
    <citation type="submission" date="2018-11" db="EMBL/GenBank/DDBJ databases">
        <title>Sequencing the genomes of 1000 actinobacteria strains.</title>
        <authorList>
            <person name="Klenk H.-P."/>
        </authorList>
    </citation>
    <scope>NUCLEOTIDE SEQUENCE [LARGE SCALE GENOMIC DNA]</scope>
    <source>
        <strain evidence="7 8">DSM 44254</strain>
    </source>
</reference>
<evidence type="ECO:0000313" key="8">
    <source>
        <dbReference type="Proteomes" id="UP000272400"/>
    </source>
</evidence>
<dbReference type="Proteomes" id="UP000272400">
    <property type="component" value="Unassembled WGS sequence"/>
</dbReference>
<evidence type="ECO:0000256" key="4">
    <source>
        <dbReference type="ARBA" id="ARBA00023163"/>
    </source>
</evidence>
<dbReference type="InterPro" id="IPR039425">
    <property type="entry name" value="RNA_pol_sigma-70-like"/>
</dbReference>
<evidence type="ECO:0000256" key="1">
    <source>
        <dbReference type="ARBA" id="ARBA00023015"/>
    </source>
</evidence>
<feature type="domain" description="Putative zinc-finger" evidence="6">
    <location>
        <begin position="180"/>
        <end position="209"/>
    </location>
</feature>
<feature type="region of interest" description="Disordered" evidence="5">
    <location>
        <begin position="481"/>
        <end position="572"/>
    </location>
</feature>
<dbReference type="PANTHER" id="PTHR43133">
    <property type="entry name" value="RNA POLYMERASE ECF-TYPE SIGMA FACTO"/>
    <property type="match status" value="1"/>
</dbReference>
<name>A0A3N1DA35_9ACTN</name>
<sequence>MDDRLLVEALRARDPGALASVYDAYAARLYAYCWFRLADAEAAQVALRDTFIVAEAHADRLQDSGAFLPWLFALARAECARRPEAAEPQPDPPVGDPDQPDTDQKMLAWRAVQALDPLPREALELEARHRLPASHVALVLDQPERQTLEVLADAKGDLRRALTVEILSRLGPVGCSGRADLLAARVAGELDANVRANLLAHVKACPECAGHRPTDAISPTKIFAMVPCAAPPASLRAKVMGCFTDPDLVGYRLFVATRSTDFNALGFPGCAAPEPVEEEPSRRGWWRKVLVVGVLSGGLVAGTTFVGWMVGDPRHEVRTIASGGSPTSRPTPSETVDDRPRPPVPRHGLLSATFPAGAYGSATPEPIATPQAVPPVPTPQSVGQGGVAPEPGGPGRLKVWPLRLHIGSGSDGELKLEADDDLVWRAKVKGPIKLSEPSGELTKDERATVKVKVLRSAKAGKGVIRFGGVTVKVTWDAATTAQSPSLTPSVPSPEGPLPQVPLPIEPTASPAPTAVVPPDGDGSPAGGPAPEVSPSDCPPEEADDHGDKDDDGDKGGKFGSWTAPTSLSFGVG</sequence>
<protein>
    <submittedName>
        <fullName evidence="7">DNA-directed RNA polymerase specialized sigma24 family protein</fullName>
    </submittedName>
</protein>
<dbReference type="OrthoDB" id="3492533at2"/>
<dbReference type="Pfam" id="PF13490">
    <property type="entry name" value="zf-HC2"/>
    <property type="match status" value="1"/>
</dbReference>
<evidence type="ECO:0000256" key="5">
    <source>
        <dbReference type="SAM" id="MobiDB-lite"/>
    </source>
</evidence>
<keyword evidence="3" id="KW-0238">DNA-binding</keyword>